<protein>
    <submittedName>
        <fullName evidence="1">Uncharacterized protein</fullName>
    </submittedName>
</protein>
<proteinExistence type="predicted"/>
<accession>A0A382EZ43</accession>
<organism evidence="1">
    <name type="scientific">marine metagenome</name>
    <dbReference type="NCBI Taxonomy" id="408172"/>
    <lineage>
        <taxon>unclassified sequences</taxon>
        <taxon>metagenomes</taxon>
        <taxon>ecological metagenomes</taxon>
    </lineage>
</organism>
<name>A0A382EZ43_9ZZZZ</name>
<dbReference type="AlphaFoldDB" id="A0A382EZ43"/>
<dbReference type="EMBL" id="UINC01046787">
    <property type="protein sequence ID" value="SVB55233.1"/>
    <property type="molecule type" value="Genomic_DNA"/>
</dbReference>
<sequence length="184" mass="20856">MTSGPPTEPRLIEATVVRSVNGRCASKNWGKQDRLMGGFVVYRPSWCVNLKQKGEHIVKKKYQQGDVLLVSVTKELELYIKSKLLLPNYPGIRGWDENGKIILALGEATGHHHRFELNKLDPGVTVSAFHNRYTIVPTCFIIEGGNATLYHEEHNPISVPPGFYRRTIVREFDHISSSFREVVD</sequence>
<evidence type="ECO:0000313" key="1">
    <source>
        <dbReference type="EMBL" id="SVB55233.1"/>
    </source>
</evidence>
<reference evidence="1" key="1">
    <citation type="submission" date="2018-05" db="EMBL/GenBank/DDBJ databases">
        <authorList>
            <person name="Lanie J.A."/>
            <person name="Ng W.-L."/>
            <person name="Kazmierczak K.M."/>
            <person name="Andrzejewski T.M."/>
            <person name="Davidsen T.M."/>
            <person name="Wayne K.J."/>
            <person name="Tettelin H."/>
            <person name="Glass J.I."/>
            <person name="Rusch D."/>
            <person name="Podicherti R."/>
            <person name="Tsui H.-C.T."/>
            <person name="Winkler M.E."/>
        </authorList>
    </citation>
    <scope>NUCLEOTIDE SEQUENCE</scope>
</reference>
<gene>
    <name evidence="1" type="ORF">METZ01_LOCUS208087</name>
</gene>